<evidence type="ECO:0000256" key="16">
    <source>
        <dbReference type="HAMAP-Rule" id="MF_03140"/>
    </source>
</evidence>
<evidence type="ECO:0000256" key="3">
    <source>
        <dbReference type="ARBA" id="ARBA00022722"/>
    </source>
</evidence>
<feature type="compositionally biased region" description="Basic and acidic residues" evidence="17">
    <location>
        <begin position="318"/>
        <end position="338"/>
    </location>
</feature>
<dbReference type="SMART" id="SM00475">
    <property type="entry name" value="53EXOc"/>
    <property type="match status" value="1"/>
</dbReference>
<feature type="compositionally biased region" description="Acidic residues" evidence="17">
    <location>
        <begin position="305"/>
        <end position="317"/>
    </location>
</feature>
<dbReference type="PANTHER" id="PTHR11081">
    <property type="entry name" value="FLAP ENDONUCLEASE FAMILY MEMBER"/>
    <property type="match status" value="1"/>
</dbReference>
<evidence type="ECO:0000256" key="2">
    <source>
        <dbReference type="ARBA" id="ARBA00022705"/>
    </source>
</evidence>
<keyword evidence="5 16" id="KW-0255">Endonuclease</keyword>
<comment type="subcellular location">
    <subcellularLocation>
        <location evidence="16">Nucleus</location>
        <location evidence="16">Nucleolus</location>
    </subcellularLocation>
    <subcellularLocation>
        <location evidence="16">Nucleus</location>
        <location evidence="16">Nucleoplasm</location>
    </subcellularLocation>
    <subcellularLocation>
        <location evidence="16">Mitochondrion</location>
    </subcellularLocation>
    <text evidence="16">Resides mostly in the nucleoli and relocalizes to the nucleoplasm upon DNA damage.</text>
</comment>
<dbReference type="GO" id="GO:0005654">
    <property type="term" value="C:nucleoplasm"/>
    <property type="evidence" value="ECO:0007669"/>
    <property type="project" value="UniProtKB-SubCell"/>
</dbReference>
<proteinExistence type="inferred from homology"/>
<dbReference type="HAMAP" id="MF_00614">
    <property type="entry name" value="Fen"/>
    <property type="match status" value="1"/>
</dbReference>
<dbReference type="Proteomes" id="UP000664859">
    <property type="component" value="Unassembled WGS sequence"/>
</dbReference>
<dbReference type="InterPro" id="IPR029060">
    <property type="entry name" value="PIN-like_dom_sf"/>
</dbReference>
<organism evidence="21 22">
    <name type="scientific">Tribonema minus</name>
    <dbReference type="NCBI Taxonomy" id="303371"/>
    <lineage>
        <taxon>Eukaryota</taxon>
        <taxon>Sar</taxon>
        <taxon>Stramenopiles</taxon>
        <taxon>Ochrophyta</taxon>
        <taxon>PX clade</taxon>
        <taxon>Xanthophyceae</taxon>
        <taxon>Tribonematales</taxon>
        <taxon>Tribonemataceae</taxon>
        <taxon>Tribonema</taxon>
    </lineage>
</organism>
<keyword evidence="3 16" id="KW-0540">Nuclease</keyword>
<feature type="compositionally biased region" description="Basic residues" evidence="17">
    <location>
        <begin position="460"/>
        <end position="474"/>
    </location>
</feature>
<keyword evidence="6 16" id="KW-0227">DNA damage</keyword>
<dbReference type="GO" id="GO:0008409">
    <property type="term" value="F:5'-3' exonuclease activity"/>
    <property type="evidence" value="ECO:0007669"/>
    <property type="project" value="UniProtKB-UniRule"/>
</dbReference>
<evidence type="ECO:0000256" key="12">
    <source>
        <dbReference type="ARBA" id="ARBA00023242"/>
    </source>
</evidence>
<comment type="function">
    <text evidence="13 16">Structure-specific nuclease with 5'-flap endonuclease and 5'-3' exonuclease activities involved in DNA replication and repair. During DNA replication, cleaves the 5'-overhanging flap structure that is generated by displacement synthesis when DNA polymerase encounters the 5'-end of a downstream Okazaki fragment. It enters the flap from the 5'-end and then tracks to cleave the flap base, leaving a nick for ligation. Also involved in the long patch base excision repair (LP-BER) pathway, by cleaving within the apurinic/apyrimidinic (AP) site-terminated flap. Acts as a genome stabilization factor that prevents flaps from equilibrating into structures that lead to duplications and deletions. Also possesses 5'-3' exonuclease activity on nicked or gapped double-stranded DNA, and exhibits RNase H activity. Also involved in replication and repair of rDNA and in repairing mitochondrial DNA.</text>
</comment>
<feature type="region of interest" description="Disordered" evidence="17">
    <location>
        <begin position="271"/>
        <end position="356"/>
    </location>
</feature>
<evidence type="ECO:0000256" key="1">
    <source>
        <dbReference type="ARBA" id="ARBA00022553"/>
    </source>
</evidence>
<evidence type="ECO:0000256" key="17">
    <source>
        <dbReference type="SAM" id="MobiDB-lite"/>
    </source>
</evidence>
<dbReference type="SMART" id="SM00279">
    <property type="entry name" value="HhH2"/>
    <property type="match status" value="1"/>
</dbReference>
<evidence type="ECO:0000256" key="9">
    <source>
        <dbReference type="ARBA" id="ARBA00022842"/>
    </source>
</evidence>
<dbReference type="GO" id="GO:0043137">
    <property type="term" value="P:DNA replication, removal of RNA primer"/>
    <property type="evidence" value="ECO:0007669"/>
    <property type="project" value="UniProtKB-UniRule"/>
</dbReference>
<dbReference type="Gene3D" id="1.10.150.20">
    <property type="entry name" value="5' to 3' exonuclease, C-terminal subdomain"/>
    <property type="match status" value="1"/>
</dbReference>
<dbReference type="InterPro" id="IPR006084">
    <property type="entry name" value="XPG/Rad2"/>
</dbReference>
<evidence type="ECO:0000256" key="15">
    <source>
        <dbReference type="ARBA" id="ARBA00063178"/>
    </source>
</evidence>
<keyword evidence="22" id="KW-1185">Reference proteome</keyword>
<dbReference type="InterPro" id="IPR006085">
    <property type="entry name" value="XPG_DNA_repair_N"/>
</dbReference>
<sequence length="474" mass="51506">MGIQGLTKLLNDECPNCIKEYDLNSLTGRKIAIDASMAMYQFLIAVRSGSEGVAATMLTNEAGEVTSHIQGMFNRTIKLLTSGLKPVYVFDGKPPTLKGGELAKRAAKRVKAETDWQDARENGTTEDVDKFSKRLVRVTTQHNEDCKTLLRLMGVPVVDASCEAEAQCAALARDGVVFGTGTEDMDALTFRTPKLIRRLTTNKNQPIMEVDYAGVLEGLGLTHEEFVDMCILCGCDYTDSIRGIGPKKALMLIKKHHSIEEILKHLDRSKHGIPADWIPGETPTPLAKPAAKKKKLVKKKAPEKEGEEEEGEGEGDSEGEKEAEGDKGEGAGEAKGDAGEEEAKEEPPAAPVVQEAVPADKIPMYKEARRLFLEPDVFPANTYDLKWTDPNVEELTTFLVEKMQFNAERVAAGIKKLKEARKKGGQTRMDTFFKSTAPPPGTKVGVKRPAEVKKGGKGGSAKKPRGGGAGKGKK</sequence>
<protein>
    <recommendedName>
        <fullName evidence="16">Flap endonuclease 1</fullName>
        <shortName evidence="16">FEN-1</shortName>
        <ecNumber evidence="16">3.1.-.-</ecNumber>
    </recommendedName>
    <alternativeName>
        <fullName evidence="16">Flap structure-specific endonuclease 1</fullName>
    </alternativeName>
</protein>
<evidence type="ECO:0000313" key="21">
    <source>
        <dbReference type="EMBL" id="KAG5184534.1"/>
    </source>
</evidence>
<evidence type="ECO:0000256" key="4">
    <source>
        <dbReference type="ARBA" id="ARBA00022723"/>
    </source>
</evidence>
<dbReference type="PANTHER" id="PTHR11081:SF9">
    <property type="entry name" value="FLAP ENDONUCLEASE 1"/>
    <property type="match status" value="1"/>
</dbReference>
<evidence type="ECO:0000256" key="11">
    <source>
        <dbReference type="ARBA" id="ARBA00023204"/>
    </source>
</evidence>
<dbReference type="OrthoDB" id="1937206at2759"/>
<dbReference type="SMART" id="SM00485">
    <property type="entry name" value="XPGN"/>
    <property type="match status" value="1"/>
</dbReference>
<evidence type="ECO:0000256" key="6">
    <source>
        <dbReference type="ARBA" id="ARBA00022763"/>
    </source>
</evidence>
<dbReference type="InterPro" id="IPR019974">
    <property type="entry name" value="XPG_CS"/>
</dbReference>
<dbReference type="FunFam" id="3.40.50.1010:FF:000016">
    <property type="entry name" value="Flap endonuclease 1"/>
    <property type="match status" value="1"/>
</dbReference>
<feature type="domain" description="XPG N-terminal" evidence="20">
    <location>
        <begin position="1"/>
        <end position="112"/>
    </location>
</feature>
<dbReference type="SMART" id="SM00484">
    <property type="entry name" value="XPGI"/>
    <property type="match status" value="1"/>
</dbReference>
<dbReference type="InterPro" id="IPR023426">
    <property type="entry name" value="Flap_endonuc"/>
</dbReference>
<reference evidence="21" key="1">
    <citation type="submission" date="2021-02" db="EMBL/GenBank/DDBJ databases">
        <title>First Annotated Genome of the Yellow-green Alga Tribonema minus.</title>
        <authorList>
            <person name="Mahan K.M."/>
        </authorList>
    </citation>
    <scope>NUCLEOTIDE SEQUENCE</scope>
    <source>
        <strain evidence="21">UTEX B ZZ1240</strain>
    </source>
</reference>
<evidence type="ECO:0000256" key="13">
    <source>
        <dbReference type="ARBA" id="ARBA00029382"/>
    </source>
</evidence>
<dbReference type="PROSITE" id="PS00841">
    <property type="entry name" value="XPG_1"/>
    <property type="match status" value="1"/>
</dbReference>
<keyword evidence="12 16" id="KW-0539">Nucleus</keyword>
<dbReference type="GO" id="GO:0017108">
    <property type="term" value="F:5'-flap endonuclease activity"/>
    <property type="evidence" value="ECO:0007669"/>
    <property type="project" value="UniProtKB-UniRule"/>
</dbReference>
<dbReference type="Pfam" id="PF00752">
    <property type="entry name" value="XPG_N"/>
    <property type="match status" value="1"/>
</dbReference>
<dbReference type="EC" id="3.1.-.-" evidence="16"/>
<feature type="compositionally biased region" description="Basic residues" evidence="17">
    <location>
        <begin position="290"/>
        <end position="301"/>
    </location>
</feature>
<comment type="caution">
    <text evidence="21">The sequence shown here is derived from an EMBL/GenBank/DDBJ whole genome shotgun (WGS) entry which is preliminary data.</text>
</comment>
<dbReference type="GO" id="GO:0005739">
    <property type="term" value="C:mitochondrion"/>
    <property type="evidence" value="ECO:0007669"/>
    <property type="project" value="UniProtKB-SubCell"/>
</dbReference>
<evidence type="ECO:0000259" key="19">
    <source>
        <dbReference type="SMART" id="SM00484"/>
    </source>
</evidence>
<keyword evidence="8 16" id="KW-0269">Exonuclease</keyword>
<gene>
    <name evidence="21" type="ORF">JKP88DRAFT_314558</name>
</gene>
<evidence type="ECO:0000259" key="20">
    <source>
        <dbReference type="SMART" id="SM00485"/>
    </source>
</evidence>
<keyword evidence="4 16" id="KW-0479">Metal-binding</keyword>
<keyword evidence="9 16" id="KW-0460">Magnesium</keyword>
<dbReference type="InterPro" id="IPR002421">
    <property type="entry name" value="5-3_exonuclease"/>
</dbReference>
<name>A0A835Z748_9STRA</name>
<dbReference type="SUPFAM" id="SSF88723">
    <property type="entry name" value="PIN domain-like"/>
    <property type="match status" value="1"/>
</dbReference>
<dbReference type="CDD" id="cd09907">
    <property type="entry name" value="H3TH_FEN1-Euk"/>
    <property type="match status" value="1"/>
</dbReference>
<comment type="cofactor">
    <cofactor evidence="16">
        <name>Mg(2+)</name>
        <dbReference type="ChEBI" id="CHEBI:18420"/>
    </cofactor>
    <text evidence="16">Binds 2 magnesium ions per subunit. They probably participate in the reaction catalyzed by the enzyme. May bind an additional third magnesium ion after substrate binding.</text>
</comment>
<keyword evidence="11 16" id="KW-0234">DNA repair</keyword>
<evidence type="ECO:0000256" key="5">
    <source>
        <dbReference type="ARBA" id="ARBA00022759"/>
    </source>
</evidence>
<keyword evidence="7 16" id="KW-0378">Hydrolase</keyword>
<dbReference type="GO" id="GO:0005730">
    <property type="term" value="C:nucleolus"/>
    <property type="evidence" value="ECO:0007669"/>
    <property type="project" value="UniProtKB-SubCell"/>
</dbReference>
<comment type="subunit">
    <text evidence="15">Interacts with PCNA1 and PCNA2. Three molecules of FEN1 bind to one PCNA trimer with each molecule binding to one PCNA monomer. PCNA stimulates the nuclease activity without altering cleavage specificity.</text>
</comment>
<dbReference type="PRINTS" id="PR00853">
    <property type="entry name" value="XPGRADSUPER"/>
</dbReference>
<dbReference type="AlphaFoldDB" id="A0A835Z748"/>
<evidence type="ECO:0000256" key="7">
    <source>
        <dbReference type="ARBA" id="ARBA00022801"/>
    </source>
</evidence>
<dbReference type="SUPFAM" id="SSF47807">
    <property type="entry name" value="5' to 3' exonuclease, C-terminal subdomain"/>
    <property type="match status" value="1"/>
</dbReference>
<dbReference type="CDD" id="cd09867">
    <property type="entry name" value="PIN_FEN1"/>
    <property type="match status" value="1"/>
</dbReference>
<feature type="domain" description="XPG-I" evidence="19">
    <location>
        <begin position="151"/>
        <end position="221"/>
    </location>
</feature>
<evidence type="ECO:0000256" key="14">
    <source>
        <dbReference type="ARBA" id="ARBA00034726"/>
    </source>
</evidence>
<feature type="domain" description="5'-3' exonuclease" evidence="18">
    <location>
        <begin position="29"/>
        <end position="314"/>
    </location>
</feature>
<dbReference type="EMBL" id="JAFCMP010000161">
    <property type="protein sequence ID" value="KAG5184534.1"/>
    <property type="molecule type" value="Genomic_DNA"/>
</dbReference>
<dbReference type="InterPro" id="IPR008918">
    <property type="entry name" value="HhH2"/>
</dbReference>
<evidence type="ECO:0000259" key="18">
    <source>
        <dbReference type="SMART" id="SM00475"/>
    </source>
</evidence>
<keyword evidence="1 16" id="KW-0597">Phosphoprotein</keyword>
<dbReference type="InterPro" id="IPR036279">
    <property type="entry name" value="5-3_exonuclease_C_sf"/>
</dbReference>
<evidence type="ECO:0000256" key="8">
    <source>
        <dbReference type="ARBA" id="ARBA00022839"/>
    </source>
</evidence>
<dbReference type="GO" id="GO:0006284">
    <property type="term" value="P:base-excision repair"/>
    <property type="evidence" value="ECO:0007669"/>
    <property type="project" value="UniProtKB-UniRule"/>
</dbReference>
<accession>A0A835Z748</accession>
<dbReference type="GO" id="GO:0003677">
    <property type="term" value="F:DNA binding"/>
    <property type="evidence" value="ECO:0007669"/>
    <property type="project" value="UniProtKB-UniRule"/>
</dbReference>
<keyword evidence="10 16" id="KW-0496">Mitochondrion</keyword>
<dbReference type="Pfam" id="PF00867">
    <property type="entry name" value="XPG_I"/>
    <property type="match status" value="1"/>
</dbReference>
<dbReference type="FunFam" id="1.10.150.20:FF:000009">
    <property type="entry name" value="Flap endonuclease 1"/>
    <property type="match status" value="1"/>
</dbReference>
<dbReference type="InterPro" id="IPR006086">
    <property type="entry name" value="XPG-I_dom"/>
</dbReference>
<dbReference type="Gene3D" id="3.40.50.1010">
    <property type="entry name" value="5'-nuclease"/>
    <property type="match status" value="1"/>
</dbReference>
<keyword evidence="2 16" id="KW-0235">DNA replication</keyword>
<feature type="region of interest" description="Disordered" evidence="17">
    <location>
        <begin position="420"/>
        <end position="474"/>
    </location>
</feature>
<dbReference type="GO" id="GO:0000287">
    <property type="term" value="F:magnesium ion binding"/>
    <property type="evidence" value="ECO:0007669"/>
    <property type="project" value="UniProtKB-UniRule"/>
</dbReference>
<comment type="similarity">
    <text evidence="14 16">Belongs to the XPG/RAD2 endonuclease family. FEN1 subfamily.</text>
</comment>
<evidence type="ECO:0000256" key="10">
    <source>
        <dbReference type="ARBA" id="ARBA00023128"/>
    </source>
</evidence>
<evidence type="ECO:0000313" key="22">
    <source>
        <dbReference type="Proteomes" id="UP000664859"/>
    </source>
</evidence>